<evidence type="ECO:0000256" key="1">
    <source>
        <dbReference type="RuleBase" id="RU000487"/>
    </source>
</evidence>
<reference evidence="2 3" key="1">
    <citation type="journal article" date="2018" name="PLoS ONE">
        <title>The draft genome of Kipferlia bialata reveals reductive genome evolution in fornicate parasites.</title>
        <authorList>
            <person name="Tanifuji G."/>
            <person name="Takabayashi S."/>
            <person name="Kume K."/>
            <person name="Takagi M."/>
            <person name="Nakayama T."/>
            <person name="Kamikawa R."/>
            <person name="Inagaki Y."/>
            <person name="Hashimoto T."/>
        </authorList>
    </citation>
    <scope>NUCLEOTIDE SEQUENCE [LARGE SCALE GENOMIC DNA]</scope>
    <source>
        <strain evidence="2">NY0173</strain>
    </source>
</reference>
<dbReference type="SMART" id="SM00268">
    <property type="entry name" value="ACTIN"/>
    <property type="match status" value="1"/>
</dbReference>
<accession>A0A9K3GFQ8</accession>
<dbReference type="SUPFAM" id="SSF53067">
    <property type="entry name" value="Actin-like ATPase domain"/>
    <property type="match status" value="2"/>
</dbReference>
<evidence type="ECO:0000313" key="2">
    <source>
        <dbReference type="EMBL" id="GIQ81238.1"/>
    </source>
</evidence>
<dbReference type="Gene3D" id="3.30.420.40">
    <property type="match status" value="2"/>
</dbReference>
<dbReference type="PRINTS" id="PR00190">
    <property type="entry name" value="ACTIN"/>
</dbReference>
<proteinExistence type="inferred from homology"/>
<dbReference type="InterPro" id="IPR043129">
    <property type="entry name" value="ATPase_NBD"/>
</dbReference>
<organism evidence="2 3">
    <name type="scientific">Kipferlia bialata</name>
    <dbReference type="NCBI Taxonomy" id="797122"/>
    <lineage>
        <taxon>Eukaryota</taxon>
        <taxon>Metamonada</taxon>
        <taxon>Carpediemonas-like organisms</taxon>
        <taxon>Kipferlia</taxon>
    </lineage>
</organism>
<gene>
    <name evidence="2" type="ORF">KIPB_002165</name>
</gene>
<dbReference type="EMBL" id="BDIP01000341">
    <property type="protein sequence ID" value="GIQ81238.1"/>
    <property type="molecule type" value="Genomic_DNA"/>
</dbReference>
<name>A0A9K3GFQ8_9EUKA</name>
<dbReference type="OrthoDB" id="6329537at2759"/>
<protein>
    <submittedName>
        <fullName evidence="2">Actin family protein</fullName>
    </submittedName>
</protein>
<dbReference type="AlphaFoldDB" id="A0A9K3GFQ8"/>
<evidence type="ECO:0000313" key="3">
    <source>
        <dbReference type="Proteomes" id="UP000265618"/>
    </source>
</evidence>
<dbReference type="FunFam" id="3.90.640.10:FF:000007">
    <property type="entry name" value="Actin like 7B"/>
    <property type="match status" value="1"/>
</dbReference>
<dbReference type="Pfam" id="PF00022">
    <property type="entry name" value="Actin"/>
    <property type="match status" value="1"/>
</dbReference>
<comment type="similarity">
    <text evidence="1">Belongs to the actin family.</text>
</comment>
<dbReference type="InterPro" id="IPR004000">
    <property type="entry name" value="Actin"/>
</dbReference>
<dbReference type="Gene3D" id="3.90.640.10">
    <property type="entry name" value="Actin, Chain A, domain 4"/>
    <property type="match status" value="1"/>
</dbReference>
<dbReference type="PANTHER" id="PTHR11937">
    <property type="entry name" value="ACTIN"/>
    <property type="match status" value="1"/>
</dbReference>
<comment type="caution">
    <text evidence="2">The sequence shown here is derived from an EMBL/GenBank/DDBJ whole genome shotgun (WGS) entry which is preliminary data.</text>
</comment>
<dbReference type="Proteomes" id="UP000265618">
    <property type="component" value="Unassembled WGS sequence"/>
</dbReference>
<sequence>MILIWEHTFQKLGIKTEEHSIVLTEAALNPAGNRAKMVKIMFERFKFRAVYVGAQAVLSLYSIGRTNGCVVDSGDGVTHVVPVVHNQILVEGVKRVDVAGRDVTHSLINLLTRAGYTFSSSEELEWARKLKEDLCYVAHDPAEDHKLATQTTTLLASVKLPNGKRVTMGRERYEAPECLFQPPDIGRDVPGVGETVYAAVESCPLDARGELFGNVILSGGTSMLSGYKSRLERELVLQFRQRVEANLQGSTHASHADKAVANFSKKILKIIARPERRFQVYCGARAFVEICVSNTALGESMFVTMDGYTEDPEASLAKLRQI</sequence>
<keyword evidence="3" id="KW-1185">Reference proteome</keyword>